<accession>A0A1M7Z4P2</accession>
<dbReference type="STRING" id="1073327.SAMN04488108_0399"/>
<dbReference type="EMBL" id="FRXN01000001">
    <property type="protein sequence ID" value="SHO59841.1"/>
    <property type="molecule type" value="Genomic_DNA"/>
</dbReference>
<dbReference type="SUPFAM" id="SSF48452">
    <property type="entry name" value="TPR-like"/>
    <property type="match status" value="1"/>
</dbReference>
<evidence type="ECO:0008006" key="3">
    <source>
        <dbReference type="Google" id="ProtNLM"/>
    </source>
</evidence>
<protein>
    <recommendedName>
        <fullName evidence="3">Tetratricopeptide repeat-containing protein</fullName>
    </recommendedName>
</protein>
<proteinExistence type="predicted"/>
<evidence type="ECO:0000313" key="2">
    <source>
        <dbReference type="Proteomes" id="UP000184609"/>
    </source>
</evidence>
<dbReference type="OrthoDB" id="1524733at2"/>
<gene>
    <name evidence="1" type="ORF">SAMN04488108_0399</name>
</gene>
<dbReference type="RefSeq" id="WP_073570070.1">
    <property type="nucleotide sequence ID" value="NZ_FRXN01000001.1"/>
</dbReference>
<dbReference type="AlphaFoldDB" id="A0A1M7Z4P2"/>
<dbReference type="InterPro" id="IPR011990">
    <property type="entry name" value="TPR-like_helical_dom_sf"/>
</dbReference>
<evidence type="ECO:0000313" key="1">
    <source>
        <dbReference type="EMBL" id="SHO59841.1"/>
    </source>
</evidence>
<dbReference type="Proteomes" id="UP000184609">
    <property type="component" value="Unassembled WGS sequence"/>
</dbReference>
<reference evidence="2" key="1">
    <citation type="submission" date="2016-12" db="EMBL/GenBank/DDBJ databases">
        <authorList>
            <person name="Varghese N."/>
            <person name="Submissions S."/>
        </authorList>
    </citation>
    <scope>NUCLEOTIDE SEQUENCE [LARGE SCALE GENOMIC DNA]</scope>
    <source>
        <strain evidence="2">DSM 25035</strain>
    </source>
</reference>
<organism evidence="1 2">
    <name type="scientific">Algoriphagus zhangzhouensis</name>
    <dbReference type="NCBI Taxonomy" id="1073327"/>
    <lineage>
        <taxon>Bacteria</taxon>
        <taxon>Pseudomonadati</taxon>
        <taxon>Bacteroidota</taxon>
        <taxon>Cytophagia</taxon>
        <taxon>Cytophagales</taxon>
        <taxon>Cyclobacteriaceae</taxon>
        <taxon>Algoriphagus</taxon>
    </lineage>
</organism>
<dbReference type="Gene3D" id="1.25.40.10">
    <property type="entry name" value="Tetratricopeptide repeat domain"/>
    <property type="match status" value="1"/>
</dbReference>
<sequence>MGNLDRIELLRQFISEEPENPFNIYALALELQESEPKESQNLFEKLLIEFPEYLPTYYPAAHFFAEWDDLEKAQETFEKGIELAKTKLETKTLQELNNAYQNFLFENDLD</sequence>
<name>A0A1M7Z4P2_9BACT</name>
<keyword evidence="2" id="KW-1185">Reference proteome</keyword>